<dbReference type="GO" id="GO:0005829">
    <property type="term" value="C:cytosol"/>
    <property type="evidence" value="ECO:0007669"/>
    <property type="project" value="TreeGrafter"/>
</dbReference>
<dbReference type="CDD" id="cd02662">
    <property type="entry name" value="Peptidase_C19F"/>
    <property type="match status" value="1"/>
</dbReference>
<comment type="similarity">
    <text evidence="2">Belongs to the peptidase C19 family.</text>
</comment>
<dbReference type="PROSITE" id="PS50235">
    <property type="entry name" value="USP_3"/>
    <property type="match status" value="1"/>
</dbReference>
<organism evidence="10 11">
    <name type="scientific">Plenodomus tracheiphilus IPT5</name>
    <dbReference type="NCBI Taxonomy" id="1408161"/>
    <lineage>
        <taxon>Eukaryota</taxon>
        <taxon>Fungi</taxon>
        <taxon>Dikarya</taxon>
        <taxon>Ascomycota</taxon>
        <taxon>Pezizomycotina</taxon>
        <taxon>Dothideomycetes</taxon>
        <taxon>Pleosporomycetidae</taxon>
        <taxon>Pleosporales</taxon>
        <taxon>Pleosporineae</taxon>
        <taxon>Leptosphaeriaceae</taxon>
        <taxon>Plenodomus</taxon>
    </lineage>
</organism>
<dbReference type="GO" id="GO:0005634">
    <property type="term" value="C:nucleus"/>
    <property type="evidence" value="ECO:0007669"/>
    <property type="project" value="TreeGrafter"/>
</dbReference>
<dbReference type="GO" id="GO:0016579">
    <property type="term" value="P:protein deubiquitination"/>
    <property type="evidence" value="ECO:0007669"/>
    <property type="project" value="InterPro"/>
</dbReference>
<dbReference type="OrthoDB" id="2020758at2759"/>
<keyword evidence="6" id="KW-0378">Hydrolase</keyword>
<dbReference type="AlphaFoldDB" id="A0A6A7B7Y9"/>
<dbReference type="InterPro" id="IPR050164">
    <property type="entry name" value="Peptidase_C19"/>
</dbReference>
<keyword evidence="7" id="KW-0788">Thiol protease</keyword>
<dbReference type="EMBL" id="MU006302">
    <property type="protein sequence ID" value="KAF2851434.1"/>
    <property type="molecule type" value="Genomic_DNA"/>
</dbReference>
<gene>
    <name evidence="10" type="ORF">T440DRAFT_467702</name>
</gene>
<evidence type="ECO:0000256" key="5">
    <source>
        <dbReference type="ARBA" id="ARBA00022786"/>
    </source>
</evidence>
<dbReference type="SUPFAM" id="SSF54001">
    <property type="entry name" value="Cysteine proteinases"/>
    <property type="match status" value="1"/>
</dbReference>
<feature type="region of interest" description="Disordered" evidence="8">
    <location>
        <begin position="234"/>
        <end position="261"/>
    </location>
</feature>
<dbReference type="InterPro" id="IPR001394">
    <property type="entry name" value="Peptidase_C19_UCH"/>
</dbReference>
<feature type="region of interest" description="Disordered" evidence="8">
    <location>
        <begin position="622"/>
        <end position="761"/>
    </location>
</feature>
<feature type="compositionally biased region" description="Pro residues" evidence="8">
    <location>
        <begin position="721"/>
        <end position="734"/>
    </location>
</feature>
<evidence type="ECO:0000256" key="4">
    <source>
        <dbReference type="ARBA" id="ARBA00022670"/>
    </source>
</evidence>
<proteinExistence type="inferred from homology"/>
<keyword evidence="11" id="KW-1185">Reference proteome</keyword>
<sequence>MGYSEYPEFDDFQQRLHPTESRTQSLTSIVLGTVVILYTLFKTAEFLGYPVGRWSYQFARMTTDVLRLRGASPEGSDSDTDDTTMQRSGGMLGSLFGLSPGSLLQKGVRGVAGAFSKGPNETPPGLGNISNSCYQNSVIQGLASLPSLRDYLSKMKSEHASLTNDSMNGALHEMLNKLVDPNNVGQHFWVRGKLKSMSVFQQQDAQEYYSKILDTMDEELKKASSNKRRTSVSWLEATKSLSGSPGPKGDSQSNNEKEKDSVLPLMEQPKIVPNPLDGLHAQRVGCTSCGYSEGLSLIPFNCITVSLGQDSAYDIRSCLDEYTALEYIRGVECAKCTLLKLKSTLTPLATGNPDSPYAAKLNAVQEVLDDEDFEDKTLIKTLNIPKKNWVKSTKSKQIVVARAPKALVLHVNRSSFNEMTGQSYKNTAGVSYPNVLDLGNWCLGNTPSGSQHPDMSLEEWPRDPKESMLVVPGNEPTTDSPFQYRLRAAVTHYGSHGSGHYVCYRTHLKPVTQKQESSERAEDKMADVEGALEEQWWRFSDDTVYAISESEAHQGNVFMLFYERIDKPIPTPSPLELGQPQTLAVPEYAPLPPVDVAFKSQLVIIDEAANIPLPQEDDLLDLTPPQFIPAHPASAEPTKSSVAEDVAPRTSSAQLPPHHNNGEMNTDSNTSTSNPNIASPPLTSTTTTPPTASSAHYPTPSPQTLISNTTVSEADTDTPTPTLPTTPKPTPIPQLSPHLMRTAGARRGQGGRKSLPLVSAT</sequence>
<feature type="domain" description="USP" evidence="9">
    <location>
        <begin position="124"/>
        <end position="565"/>
    </location>
</feature>
<comment type="catalytic activity">
    <reaction evidence="1">
        <text>Thiol-dependent hydrolysis of ester, thioester, amide, peptide and isopeptide bonds formed by the C-terminal Gly of ubiquitin (a 76-residue protein attached to proteins as an intracellular targeting signal).</text>
        <dbReference type="EC" id="3.4.19.12"/>
    </reaction>
</comment>
<dbReference type="Proteomes" id="UP000799423">
    <property type="component" value="Unassembled WGS sequence"/>
</dbReference>
<evidence type="ECO:0000256" key="8">
    <source>
        <dbReference type="SAM" id="MobiDB-lite"/>
    </source>
</evidence>
<dbReference type="PANTHER" id="PTHR24006:SF888">
    <property type="entry name" value="UBIQUITIN CARBOXYL-TERMINAL HYDROLASE 30"/>
    <property type="match status" value="1"/>
</dbReference>
<evidence type="ECO:0000313" key="11">
    <source>
        <dbReference type="Proteomes" id="UP000799423"/>
    </source>
</evidence>
<dbReference type="InterPro" id="IPR028889">
    <property type="entry name" value="USP"/>
</dbReference>
<dbReference type="GO" id="GO:0004843">
    <property type="term" value="F:cysteine-type deubiquitinase activity"/>
    <property type="evidence" value="ECO:0007669"/>
    <property type="project" value="UniProtKB-EC"/>
</dbReference>
<evidence type="ECO:0000256" key="1">
    <source>
        <dbReference type="ARBA" id="ARBA00000707"/>
    </source>
</evidence>
<evidence type="ECO:0000256" key="6">
    <source>
        <dbReference type="ARBA" id="ARBA00022801"/>
    </source>
</evidence>
<reference evidence="10" key="1">
    <citation type="submission" date="2020-01" db="EMBL/GenBank/DDBJ databases">
        <authorList>
            <consortium name="DOE Joint Genome Institute"/>
            <person name="Haridas S."/>
            <person name="Albert R."/>
            <person name="Binder M."/>
            <person name="Bloem J."/>
            <person name="Labutti K."/>
            <person name="Salamov A."/>
            <person name="Andreopoulos B."/>
            <person name="Baker S.E."/>
            <person name="Barry K."/>
            <person name="Bills G."/>
            <person name="Bluhm B.H."/>
            <person name="Cannon C."/>
            <person name="Castanera R."/>
            <person name="Culley D.E."/>
            <person name="Daum C."/>
            <person name="Ezra D."/>
            <person name="Gonzalez J.B."/>
            <person name="Henrissat B."/>
            <person name="Kuo A."/>
            <person name="Liang C."/>
            <person name="Lipzen A."/>
            <person name="Lutzoni F."/>
            <person name="Magnuson J."/>
            <person name="Mondo S."/>
            <person name="Nolan M."/>
            <person name="Ohm R."/>
            <person name="Pangilinan J."/>
            <person name="Park H.-J."/>
            <person name="Ramirez L."/>
            <person name="Alfaro M."/>
            <person name="Sun H."/>
            <person name="Tritt A."/>
            <person name="Yoshinaga Y."/>
            <person name="Zwiers L.-H."/>
            <person name="Turgeon B.G."/>
            <person name="Goodwin S.B."/>
            <person name="Spatafora J.W."/>
            <person name="Crous P.W."/>
            <person name="Grigoriev I.V."/>
        </authorList>
    </citation>
    <scope>NUCLEOTIDE SEQUENCE</scope>
    <source>
        <strain evidence="10">IPT5</strain>
    </source>
</reference>
<evidence type="ECO:0000256" key="7">
    <source>
        <dbReference type="ARBA" id="ARBA00022807"/>
    </source>
</evidence>
<feature type="compositionally biased region" description="Low complexity" evidence="8">
    <location>
        <begin position="665"/>
        <end position="698"/>
    </location>
</feature>
<feature type="compositionally biased region" description="Polar residues" evidence="8">
    <location>
        <begin position="703"/>
        <end position="713"/>
    </location>
</feature>
<evidence type="ECO:0000313" key="10">
    <source>
        <dbReference type="EMBL" id="KAF2851434.1"/>
    </source>
</evidence>
<name>A0A6A7B7Y9_9PLEO</name>
<keyword evidence="5" id="KW-0833">Ubl conjugation pathway</keyword>
<protein>
    <recommendedName>
        <fullName evidence="3">ubiquitinyl hydrolase 1</fullName>
        <ecNumber evidence="3">3.4.19.12</ecNumber>
    </recommendedName>
</protein>
<dbReference type="Pfam" id="PF00443">
    <property type="entry name" value="UCH"/>
    <property type="match status" value="1"/>
</dbReference>
<dbReference type="PANTHER" id="PTHR24006">
    <property type="entry name" value="UBIQUITIN CARBOXYL-TERMINAL HYDROLASE"/>
    <property type="match status" value="1"/>
</dbReference>
<evidence type="ECO:0000256" key="2">
    <source>
        <dbReference type="ARBA" id="ARBA00009085"/>
    </source>
</evidence>
<dbReference type="Gene3D" id="3.90.70.10">
    <property type="entry name" value="Cysteine proteinases"/>
    <property type="match status" value="1"/>
</dbReference>
<dbReference type="InterPro" id="IPR038765">
    <property type="entry name" value="Papain-like_cys_pep_sf"/>
</dbReference>
<accession>A0A6A7B7Y9</accession>
<evidence type="ECO:0000259" key="9">
    <source>
        <dbReference type="PROSITE" id="PS50235"/>
    </source>
</evidence>
<keyword evidence="4" id="KW-0645">Protease</keyword>
<dbReference type="EC" id="3.4.19.12" evidence="3"/>
<dbReference type="GO" id="GO:0006508">
    <property type="term" value="P:proteolysis"/>
    <property type="evidence" value="ECO:0007669"/>
    <property type="project" value="UniProtKB-KW"/>
</dbReference>
<evidence type="ECO:0000256" key="3">
    <source>
        <dbReference type="ARBA" id="ARBA00012759"/>
    </source>
</evidence>